<keyword evidence="5" id="KW-1185">Reference proteome</keyword>
<dbReference type="PANTHER" id="PTHR19303">
    <property type="entry name" value="TRANSPOSON"/>
    <property type="match status" value="1"/>
</dbReference>
<evidence type="ECO:0000259" key="2">
    <source>
        <dbReference type="Pfam" id="PF03184"/>
    </source>
</evidence>
<comment type="caution">
    <text evidence="4">The sequence shown here is derived from an EMBL/GenBank/DDBJ whole genome shotgun (WGS) entry which is preliminary data.</text>
</comment>
<sequence>MVRTYKRKTKRASTTPDMMLKAVRQVLVFKKTIRAAAEEFGINYRTLARYCTKIPREEVEGDAEHPSCTVGFIGARQVFNPESETELISCISRASDIYYSLPPKAIRKLSYQLAKRHQLHMPASWRENKQASADWFTAFLKRHPTLRVRSAEPSSRCAKDHAEMFYSKLKELTERHRFKPEDVWNMDEMGISTSQRADRVVVRRGQSQLGCASDRGPLVSVACAVSATGNTIPPYFVFPRVQFREHFLTGAPVGSSGGANLNGWMREEQFLEFLQHFTRHTGCSPVRPCLLLLDTHVSHLSIEGLCYAKSSSVVMLSFPPHCPQSVQPLERSVYEPFKKCVNAAIDSWMLGGPGRSLTIHHIPGIVSSALPLAVAPDDITDGFKACGVFPLDTNTGLLTVRSQPSVSSRSEDTSECERQPTADKLHFYQRLKNSEKDGAYLHRLS</sequence>
<dbReference type="GO" id="GO:0003677">
    <property type="term" value="F:DNA binding"/>
    <property type="evidence" value="ECO:0007669"/>
    <property type="project" value="InterPro"/>
</dbReference>
<evidence type="ECO:0000313" key="4">
    <source>
        <dbReference type="EMBL" id="KAA0721627.1"/>
    </source>
</evidence>
<proteinExistence type="predicted"/>
<dbReference type="Pfam" id="PF03184">
    <property type="entry name" value="DDE_1"/>
    <property type="match status" value="1"/>
</dbReference>
<dbReference type="AlphaFoldDB" id="A0A5A9PLL0"/>
<dbReference type="PANTHER" id="PTHR19303:SF71">
    <property type="entry name" value="ZINC FINGER PHD-TYPE DOMAIN-CONTAINING PROTEIN"/>
    <property type="match status" value="1"/>
</dbReference>
<dbReference type="Proteomes" id="UP000324632">
    <property type="component" value="Chromosome 4"/>
</dbReference>
<protein>
    <submittedName>
        <fullName evidence="4">Uncharacterized protein</fullName>
    </submittedName>
</protein>
<dbReference type="InterPro" id="IPR007889">
    <property type="entry name" value="HTH_Psq"/>
</dbReference>
<accession>A0A5A9PLL0</accession>
<dbReference type="InterPro" id="IPR050863">
    <property type="entry name" value="CenT-Element_Derived"/>
</dbReference>
<name>A0A5A9PLL0_9TELE</name>
<dbReference type="Pfam" id="PF05225">
    <property type="entry name" value="HTH_psq"/>
    <property type="match status" value="1"/>
</dbReference>
<dbReference type="EMBL" id="SOYY01000004">
    <property type="protein sequence ID" value="KAA0721627.1"/>
    <property type="molecule type" value="Genomic_DNA"/>
</dbReference>
<evidence type="ECO:0000256" key="1">
    <source>
        <dbReference type="SAM" id="MobiDB-lite"/>
    </source>
</evidence>
<feature type="compositionally biased region" description="Basic and acidic residues" evidence="1">
    <location>
        <begin position="409"/>
        <end position="423"/>
    </location>
</feature>
<gene>
    <name evidence="4" type="ORF">E1301_Tti024302</name>
</gene>
<dbReference type="InterPro" id="IPR004875">
    <property type="entry name" value="DDE_SF_endonuclease_dom"/>
</dbReference>
<dbReference type="GO" id="GO:0005634">
    <property type="term" value="C:nucleus"/>
    <property type="evidence" value="ECO:0007669"/>
    <property type="project" value="TreeGrafter"/>
</dbReference>
<feature type="domain" description="DDE-1" evidence="2">
    <location>
        <begin position="219"/>
        <end position="351"/>
    </location>
</feature>
<evidence type="ECO:0000313" key="5">
    <source>
        <dbReference type="Proteomes" id="UP000324632"/>
    </source>
</evidence>
<evidence type="ECO:0000259" key="3">
    <source>
        <dbReference type="Pfam" id="PF05225"/>
    </source>
</evidence>
<feature type="region of interest" description="Disordered" evidence="1">
    <location>
        <begin position="402"/>
        <end position="423"/>
    </location>
</feature>
<feature type="domain" description="HTH psq-type" evidence="3">
    <location>
        <begin position="15"/>
        <end position="50"/>
    </location>
</feature>
<reference evidence="4 5" key="1">
    <citation type="journal article" date="2019" name="Mol. Ecol. Resour.">
        <title>Chromosome-level genome assembly of Triplophysa tibetana, a fish adapted to the harsh high-altitude environment of the Tibetan Plateau.</title>
        <authorList>
            <person name="Yang X."/>
            <person name="Liu H."/>
            <person name="Ma Z."/>
            <person name="Zou Y."/>
            <person name="Zou M."/>
            <person name="Mao Y."/>
            <person name="Li X."/>
            <person name="Wang H."/>
            <person name="Chen T."/>
            <person name="Wang W."/>
            <person name="Yang R."/>
        </authorList>
    </citation>
    <scope>NUCLEOTIDE SEQUENCE [LARGE SCALE GENOMIC DNA]</scope>
    <source>
        <strain evidence="4">TTIB1903HZAU</strain>
        <tissue evidence="4">Muscle</tissue>
    </source>
</reference>
<organism evidence="4 5">
    <name type="scientific">Triplophysa tibetana</name>
    <dbReference type="NCBI Taxonomy" id="1572043"/>
    <lineage>
        <taxon>Eukaryota</taxon>
        <taxon>Metazoa</taxon>
        <taxon>Chordata</taxon>
        <taxon>Craniata</taxon>
        <taxon>Vertebrata</taxon>
        <taxon>Euteleostomi</taxon>
        <taxon>Actinopterygii</taxon>
        <taxon>Neopterygii</taxon>
        <taxon>Teleostei</taxon>
        <taxon>Ostariophysi</taxon>
        <taxon>Cypriniformes</taxon>
        <taxon>Nemacheilidae</taxon>
        <taxon>Triplophysa</taxon>
    </lineage>
</organism>